<sequence length="47" mass="4906">MPSTCPHTTTCLYLSSLLLPSTTCLFPHPPPAGHKAASRTAGKSTHS</sequence>
<organism evidence="2 3">
    <name type="scientific">Portunus trituberculatus</name>
    <name type="common">Swimming crab</name>
    <name type="synonym">Neptunus trituberculatus</name>
    <dbReference type="NCBI Taxonomy" id="210409"/>
    <lineage>
        <taxon>Eukaryota</taxon>
        <taxon>Metazoa</taxon>
        <taxon>Ecdysozoa</taxon>
        <taxon>Arthropoda</taxon>
        <taxon>Crustacea</taxon>
        <taxon>Multicrustacea</taxon>
        <taxon>Malacostraca</taxon>
        <taxon>Eumalacostraca</taxon>
        <taxon>Eucarida</taxon>
        <taxon>Decapoda</taxon>
        <taxon>Pleocyemata</taxon>
        <taxon>Brachyura</taxon>
        <taxon>Eubrachyura</taxon>
        <taxon>Portunoidea</taxon>
        <taxon>Portunidae</taxon>
        <taxon>Portuninae</taxon>
        <taxon>Portunus</taxon>
    </lineage>
</organism>
<gene>
    <name evidence="2" type="ORF">E2C01_038902</name>
</gene>
<proteinExistence type="predicted"/>
<dbReference type="EMBL" id="VSRR010006626">
    <property type="protein sequence ID" value="MPC45210.1"/>
    <property type="molecule type" value="Genomic_DNA"/>
</dbReference>
<keyword evidence="3" id="KW-1185">Reference proteome</keyword>
<dbReference type="AlphaFoldDB" id="A0A5B7FC63"/>
<name>A0A5B7FC63_PORTR</name>
<feature type="signal peptide" evidence="1">
    <location>
        <begin position="1"/>
        <end position="24"/>
    </location>
</feature>
<evidence type="ECO:0000313" key="3">
    <source>
        <dbReference type="Proteomes" id="UP000324222"/>
    </source>
</evidence>
<accession>A0A5B7FC63</accession>
<dbReference type="Proteomes" id="UP000324222">
    <property type="component" value="Unassembled WGS sequence"/>
</dbReference>
<evidence type="ECO:0000313" key="2">
    <source>
        <dbReference type="EMBL" id="MPC45210.1"/>
    </source>
</evidence>
<feature type="chain" id="PRO_5023119076" evidence="1">
    <location>
        <begin position="25"/>
        <end position="47"/>
    </location>
</feature>
<evidence type="ECO:0000256" key="1">
    <source>
        <dbReference type="SAM" id="SignalP"/>
    </source>
</evidence>
<comment type="caution">
    <text evidence="2">The sequence shown here is derived from an EMBL/GenBank/DDBJ whole genome shotgun (WGS) entry which is preliminary data.</text>
</comment>
<protein>
    <submittedName>
        <fullName evidence="2">Uncharacterized protein</fullName>
    </submittedName>
</protein>
<keyword evidence="1" id="KW-0732">Signal</keyword>
<reference evidence="2 3" key="1">
    <citation type="submission" date="2019-05" db="EMBL/GenBank/DDBJ databases">
        <title>Another draft genome of Portunus trituberculatus and its Hox gene families provides insights of decapod evolution.</title>
        <authorList>
            <person name="Jeong J.-H."/>
            <person name="Song I."/>
            <person name="Kim S."/>
            <person name="Choi T."/>
            <person name="Kim D."/>
            <person name="Ryu S."/>
            <person name="Kim W."/>
        </authorList>
    </citation>
    <scope>NUCLEOTIDE SEQUENCE [LARGE SCALE GENOMIC DNA]</scope>
    <source>
        <tissue evidence="2">Muscle</tissue>
    </source>
</reference>